<dbReference type="AlphaFoldDB" id="A0A2S8FDY6"/>
<dbReference type="RefSeq" id="WP_105332280.1">
    <property type="nucleotide sequence ID" value="NZ_PUHY01000014.1"/>
</dbReference>
<sequence>MRYRQRRAPRGGGVLAILILTISASTLSAQATRVKVPDPRAFGLDISPGLVLYDVKGNVEYRNDDGETEIGKIHVAIGNSLVVERPDGKLITKKLSEVKKTEKPFEGMDRKDLEKKLKAEHPGFRTFASRHFIFVYNTSNEFAQGTMRIMESMLPGVSAHAKRQKIDVHDPEVPLVVIMFATEAEYKKFAQLPDGVVAFYDTLENHVVMYEKPTETPFKWELYYRQAISTISHEGAHQILHNIGVQQRLSRWPMWISEGIAEYYAPTDFGKRNRWKGAGDINDMRMFELESYLKARDATQADGKMIDDTVGAQRLTSTGYASAWALTHFLASRHKLDFDKFMKRVSETRPLEGALATDDEGKVTSNRELFQEFFGADSAGLEREMIQHLKQQPYDHPLKEFQHYVATVKININNRIFGTANVFHSHQLANKWQQEQIRKLDAAQQRQAQVDMIIVPNRSAAERAASQWLRSIN</sequence>
<dbReference type="Proteomes" id="UP000238322">
    <property type="component" value="Unassembled WGS sequence"/>
</dbReference>
<evidence type="ECO:0000256" key="1">
    <source>
        <dbReference type="SAM" id="SignalP"/>
    </source>
</evidence>
<protein>
    <recommendedName>
        <fullName evidence="2">DUF1570 domain-containing protein</fullName>
    </recommendedName>
</protein>
<evidence type="ECO:0000313" key="4">
    <source>
        <dbReference type="Proteomes" id="UP000238322"/>
    </source>
</evidence>
<dbReference type="EMBL" id="PUHY01000014">
    <property type="protein sequence ID" value="PQO30375.1"/>
    <property type="molecule type" value="Genomic_DNA"/>
</dbReference>
<proteinExistence type="predicted"/>
<dbReference type="InterPro" id="IPR011464">
    <property type="entry name" value="DUF1570"/>
</dbReference>
<evidence type="ECO:0000313" key="3">
    <source>
        <dbReference type="EMBL" id="PQO30375.1"/>
    </source>
</evidence>
<gene>
    <name evidence="3" type="ORF">C5Y83_23710</name>
</gene>
<feature type="domain" description="DUF1570" evidence="2">
    <location>
        <begin position="228"/>
        <end position="352"/>
    </location>
</feature>
<feature type="chain" id="PRO_5015412248" description="DUF1570 domain-containing protein" evidence="1">
    <location>
        <begin position="32"/>
        <end position="473"/>
    </location>
</feature>
<dbReference type="Pfam" id="PF07607">
    <property type="entry name" value="DUF1570"/>
    <property type="match status" value="1"/>
</dbReference>
<feature type="signal peptide" evidence="1">
    <location>
        <begin position="1"/>
        <end position="31"/>
    </location>
</feature>
<accession>A0A2S8FDY6</accession>
<name>A0A2S8FDY6_9BACT</name>
<organism evidence="3 4">
    <name type="scientific">Blastopirellula marina</name>
    <dbReference type="NCBI Taxonomy" id="124"/>
    <lineage>
        <taxon>Bacteria</taxon>
        <taxon>Pseudomonadati</taxon>
        <taxon>Planctomycetota</taxon>
        <taxon>Planctomycetia</taxon>
        <taxon>Pirellulales</taxon>
        <taxon>Pirellulaceae</taxon>
        <taxon>Blastopirellula</taxon>
    </lineage>
</organism>
<evidence type="ECO:0000259" key="2">
    <source>
        <dbReference type="Pfam" id="PF07607"/>
    </source>
</evidence>
<reference evidence="3 4" key="1">
    <citation type="submission" date="2018-02" db="EMBL/GenBank/DDBJ databases">
        <title>Comparative genomes isolates from brazilian mangrove.</title>
        <authorList>
            <person name="Araujo J.E."/>
            <person name="Taketani R.G."/>
            <person name="Silva M.C.P."/>
            <person name="Loureco M.V."/>
            <person name="Andreote F.D."/>
        </authorList>
    </citation>
    <scope>NUCLEOTIDE SEQUENCE [LARGE SCALE GENOMIC DNA]</scope>
    <source>
        <strain evidence="3 4">Hex-1 MGV</strain>
    </source>
</reference>
<comment type="caution">
    <text evidence="3">The sequence shown here is derived from an EMBL/GenBank/DDBJ whole genome shotgun (WGS) entry which is preliminary data.</text>
</comment>
<dbReference type="OrthoDB" id="291356at2"/>
<keyword evidence="1" id="KW-0732">Signal</keyword>